<dbReference type="InterPro" id="IPR045269">
    <property type="entry name" value="Atg1-like"/>
</dbReference>
<gene>
    <name evidence="8" type="ORF">EZS28_008390</name>
</gene>
<comment type="similarity">
    <text evidence="4">Belongs to the protein kinase superfamily.</text>
</comment>
<evidence type="ECO:0000256" key="2">
    <source>
        <dbReference type="ARBA" id="ARBA00022840"/>
    </source>
</evidence>
<evidence type="ECO:0000256" key="1">
    <source>
        <dbReference type="ARBA" id="ARBA00022741"/>
    </source>
</evidence>
<keyword evidence="8" id="KW-0418">Kinase</keyword>
<feature type="transmembrane region" description="Helical" evidence="6">
    <location>
        <begin position="59"/>
        <end position="79"/>
    </location>
</feature>
<feature type="domain" description="Protein kinase" evidence="7">
    <location>
        <begin position="200"/>
        <end position="492"/>
    </location>
</feature>
<dbReference type="GO" id="GO:0005737">
    <property type="term" value="C:cytoplasm"/>
    <property type="evidence" value="ECO:0007669"/>
    <property type="project" value="TreeGrafter"/>
</dbReference>
<dbReference type="Gene3D" id="1.10.510.10">
    <property type="entry name" value="Transferase(Phosphotransferase) domain 1"/>
    <property type="match status" value="1"/>
</dbReference>
<dbReference type="InterPro" id="IPR011009">
    <property type="entry name" value="Kinase-like_dom_sf"/>
</dbReference>
<evidence type="ECO:0000259" key="7">
    <source>
        <dbReference type="PROSITE" id="PS50011"/>
    </source>
</evidence>
<evidence type="ECO:0000313" key="9">
    <source>
        <dbReference type="Proteomes" id="UP000324800"/>
    </source>
</evidence>
<evidence type="ECO:0000313" key="8">
    <source>
        <dbReference type="EMBL" id="KAA6396080.1"/>
    </source>
</evidence>
<accession>A0A5J4WM71</accession>
<dbReference type="OrthoDB" id="4062651at2759"/>
<evidence type="ECO:0000256" key="5">
    <source>
        <dbReference type="SAM" id="MobiDB-lite"/>
    </source>
</evidence>
<dbReference type="EMBL" id="SNRW01001522">
    <property type="protein sequence ID" value="KAA6396080.1"/>
    <property type="molecule type" value="Genomic_DNA"/>
</dbReference>
<feature type="transmembrane region" description="Helical" evidence="6">
    <location>
        <begin position="26"/>
        <end position="47"/>
    </location>
</feature>
<proteinExistence type="inferred from homology"/>
<keyword evidence="8" id="KW-0808">Transferase</keyword>
<feature type="region of interest" description="Disordered" evidence="5">
    <location>
        <begin position="157"/>
        <end position="182"/>
    </location>
</feature>
<keyword evidence="4" id="KW-0723">Serine/threonine-protein kinase</keyword>
<dbReference type="PANTHER" id="PTHR24348:SF68">
    <property type="entry name" value="SERINE_THREONINE-PROTEIN KINASE ATG1C"/>
    <property type="match status" value="1"/>
</dbReference>
<dbReference type="InterPro" id="IPR008271">
    <property type="entry name" value="Ser/Thr_kinase_AS"/>
</dbReference>
<keyword evidence="1 3" id="KW-0547">Nucleotide-binding</keyword>
<sequence length="499" mass="55829">MGNLICCFTPIELTILDYCQFSDTCLGLLIIGSFGLSISGIVVTIIYGVNNPNYDAGQLAMGAGILLLITIYFTLVALFCCKNDKCCLCIQNPFRHAKYNSDSHTACMVNCFGDICTMPNCGNWLNCGCDPRHCDANCHRYPDEEGVWEDDVRTYKVEPSPTKQQQQKPSQGYSGAQAQASAGGGAVTSRNILQGKKYKYEKIKKLGKGGFGLVWLCNIVGKQSEQVAIKEMDPDDEVDLDMIVKEILIMQDVILILKKAAAMGTINTKFLHVVEIYDFFVDQQNDGKVYLVLEFCAGGDMRHYIDDMKKKGTMISNEKAWEVIAQLNSAMNQLHKNQIIHADMKPDNVLFTEDFKVKLADFGMARKLQQGRNNTTAHGGTIHYMAPEIIGIVSKQRASDGTAKKPMQGAPADMWAIGIMIYELLSHKHPFIDTYDDGDCPLSELIRRINYDNPPALPSSYPESMRNMVMRMLIRDPNTRMKAEEVVAMPEVKRTMQKR</sequence>
<dbReference type="SUPFAM" id="SSF56112">
    <property type="entry name" value="Protein kinase-like (PK-like)"/>
    <property type="match status" value="1"/>
</dbReference>
<dbReference type="InterPro" id="IPR017441">
    <property type="entry name" value="Protein_kinase_ATP_BS"/>
</dbReference>
<protein>
    <submittedName>
        <fullName evidence="8">Putative NEK protein kinase</fullName>
    </submittedName>
</protein>
<keyword evidence="2 3" id="KW-0067">ATP-binding</keyword>
<dbReference type="GO" id="GO:0004674">
    <property type="term" value="F:protein serine/threonine kinase activity"/>
    <property type="evidence" value="ECO:0007669"/>
    <property type="project" value="UniProtKB-KW"/>
</dbReference>
<dbReference type="Pfam" id="PF00069">
    <property type="entry name" value="Pkinase"/>
    <property type="match status" value="1"/>
</dbReference>
<reference evidence="8 9" key="1">
    <citation type="submission" date="2019-03" db="EMBL/GenBank/DDBJ databases">
        <title>Single cell metagenomics reveals metabolic interactions within the superorganism composed of flagellate Streblomastix strix and complex community of Bacteroidetes bacteria on its surface.</title>
        <authorList>
            <person name="Treitli S.C."/>
            <person name="Kolisko M."/>
            <person name="Husnik F."/>
            <person name="Keeling P."/>
            <person name="Hampl V."/>
        </authorList>
    </citation>
    <scope>NUCLEOTIDE SEQUENCE [LARGE SCALE GENOMIC DNA]</scope>
    <source>
        <strain evidence="8">ST1C</strain>
    </source>
</reference>
<name>A0A5J4WM71_9EUKA</name>
<keyword evidence="6" id="KW-0812">Transmembrane</keyword>
<evidence type="ECO:0000256" key="6">
    <source>
        <dbReference type="SAM" id="Phobius"/>
    </source>
</evidence>
<organism evidence="8 9">
    <name type="scientific">Streblomastix strix</name>
    <dbReference type="NCBI Taxonomy" id="222440"/>
    <lineage>
        <taxon>Eukaryota</taxon>
        <taxon>Metamonada</taxon>
        <taxon>Preaxostyla</taxon>
        <taxon>Oxymonadida</taxon>
        <taxon>Streblomastigidae</taxon>
        <taxon>Streblomastix</taxon>
    </lineage>
</organism>
<evidence type="ECO:0000256" key="4">
    <source>
        <dbReference type="RuleBase" id="RU000304"/>
    </source>
</evidence>
<dbReference type="Proteomes" id="UP000324800">
    <property type="component" value="Unassembled WGS sequence"/>
</dbReference>
<dbReference type="PROSITE" id="PS00107">
    <property type="entry name" value="PROTEIN_KINASE_ATP"/>
    <property type="match status" value="1"/>
</dbReference>
<dbReference type="SMART" id="SM00220">
    <property type="entry name" value="S_TKc"/>
    <property type="match status" value="1"/>
</dbReference>
<dbReference type="GO" id="GO:0010506">
    <property type="term" value="P:regulation of autophagy"/>
    <property type="evidence" value="ECO:0007669"/>
    <property type="project" value="InterPro"/>
</dbReference>
<keyword evidence="6" id="KW-0472">Membrane</keyword>
<dbReference type="PROSITE" id="PS50011">
    <property type="entry name" value="PROTEIN_KINASE_DOM"/>
    <property type="match status" value="1"/>
</dbReference>
<keyword evidence="6" id="KW-1133">Transmembrane helix</keyword>
<feature type="compositionally biased region" description="Low complexity" evidence="5">
    <location>
        <begin position="159"/>
        <end position="181"/>
    </location>
</feature>
<dbReference type="PANTHER" id="PTHR24348">
    <property type="entry name" value="SERINE/THREONINE-PROTEIN KINASE UNC-51-RELATED"/>
    <property type="match status" value="1"/>
</dbReference>
<dbReference type="AlphaFoldDB" id="A0A5J4WM71"/>
<feature type="binding site" evidence="3">
    <location>
        <position position="230"/>
    </location>
    <ligand>
        <name>ATP</name>
        <dbReference type="ChEBI" id="CHEBI:30616"/>
    </ligand>
</feature>
<evidence type="ECO:0000256" key="3">
    <source>
        <dbReference type="PROSITE-ProRule" id="PRU10141"/>
    </source>
</evidence>
<comment type="caution">
    <text evidence="8">The sequence shown here is derived from an EMBL/GenBank/DDBJ whole genome shotgun (WGS) entry which is preliminary data.</text>
</comment>
<dbReference type="GO" id="GO:0005524">
    <property type="term" value="F:ATP binding"/>
    <property type="evidence" value="ECO:0007669"/>
    <property type="project" value="UniProtKB-UniRule"/>
</dbReference>
<dbReference type="PROSITE" id="PS00108">
    <property type="entry name" value="PROTEIN_KINASE_ST"/>
    <property type="match status" value="1"/>
</dbReference>
<dbReference type="InterPro" id="IPR000719">
    <property type="entry name" value="Prot_kinase_dom"/>
</dbReference>